<protein>
    <submittedName>
        <fullName evidence="2">Uncharacterized protein</fullName>
    </submittedName>
</protein>
<keyword evidence="3" id="KW-1185">Reference proteome</keyword>
<sequence>MSGASPEMLSLLSTWVVLEVVGNLKGKLALSSAVSKSSIFPTFLIIADWQAVSWLFLLKVSYNSALPACFPFHIGMEEEAYEEVEEEAPKDETEIQHQVEPKASTKKSDSAAIKKFTRFVLVSLPRLAV</sequence>
<dbReference type="AlphaFoldDB" id="A0A6A4LPL6"/>
<feature type="non-terminal residue" evidence="2">
    <location>
        <position position="1"/>
    </location>
</feature>
<feature type="compositionally biased region" description="Basic and acidic residues" evidence="1">
    <location>
        <begin position="90"/>
        <end position="100"/>
    </location>
</feature>
<accession>A0A6A4LPL6</accession>
<evidence type="ECO:0000313" key="3">
    <source>
        <dbReference type="Proteomes" id="UP000428333"/>
    </source>
</evidence>
<evidence type="ECO:0000256" key="1">
    <source>
        <dbReference type="SAM" id="MobiDB-lite"/>
    </source>
</evidence>
<dbReference type="Proteomes" id="UP000428333">
    <property type="component" value="Linkage Group LG06"/>
</dbReference>
<organism evidence="2 3">
    <name type="scientific">Rhododendron williamsianum</name>
    <dbReference type="NCBI Taxonomy" id="262921"/>
    <lineage>
        <taxon>Eukaryota</taxon>
        <taxon>Viridiplantae</taxon>
        <taxon>Streptophyta</taxon>
        <taxon>Embryophyta</taxon>
        <taxon>Tracheophyta</taxon>
        <taxon>Spermatophyta</taxon>
        <taxon>Magnoliopsida</taxon>
        <taxon>eudicotyledons</taxon>
        <taxon>Gunneridae</taxon>
        <taxon>Pentapetalae</taxon>
        <taxon>asterids</taxon>
        <taxon>Ericales</taxon>
        <taxon>Ericaceae</taxon>
        <taxon>Ericoideae</taxon>
        <taxon>Rhodoreae</taxon>
        <taxon>Rhododendron</taxon>
    </lineage>
</organism>
<dbReference type="EMBL" id="QEFC01001417">
    <property type="protein sequence ID" value="KAE9458411.1"/>
    <property type="molecule type" value="Genomic_DNA"/>
</dbReference>
<gene>
    <name evidence="2" type="ORF">C3L33_09684</name>
</gene>
<evidence type="ECO:0000313" key="2">
    <source>
        <dbReference type="EMBL" id="KAE9458411.1"/>
    </source>
</evidence>
<name>A0A6A4LPL6_9ERIC</name>
<feature type="region of interest" description="Disordered" evidence="1">
    <location>
        <begin position="83"/>
        <end position="109"/>
    </location>
</feature>
<reference evidence="2 3" key="1">
    <citation type="journal article" date="2019" name="Genome Biol. Evol.">
        <title>The Rhododendron genome and chromosomal organization provide insight into shared whole-genome duplications across the heath family (Ericaceae).</title>
        <authorList>
            <person name="Soza V.L."/>
            <person name="Lindsley D."/>
            <person name="Waalkes A."/>
            <person name="Ramage E."/>
            <person name="Patwardhan R.P."/>
            <person name="Burton J.N."/>
            <person name="Adey A."/>
            <person name="Kumar A."/>
            <person name="Qiu R."/>
            <person name="Shendure J."/>
            <person name="Hall B."/>
        </authorList>
    </citation>
    <scope>NUCLEOTIDE SEQUENCE [LARGE SCALE GENOMIC DNA]</scope>
    <source>
        <strain evidence="2">RSF 1966-606</strain>
    </source>
</reference>
<comment type="caution">
    <text evidence="2">The sequence shown here is derived from an EMBL/GenBank/DDBJ whole genome shotgun (WGS) entry which is preliminary data.</text>
</comment>
<proteinExistence type="predicted"/>